<dbReference type="GO" id="GO:0035556">
    <property type="term" value="P:intracellular signal transduction"/>
    <property type="evidence" value="ECO:0007669"/>
    <property type="project" value="InterPro"/>
</dbReference>
<keyword evidence="2" id="KW-0472">Membrane</keyword>
<keyword evidence="2" id="KW-0812">Transmembrane</keyword>
<dbReference type="AlphaFoldDB" id="A0A7S0EDQ9"/>
<evidence type="ECO:0000256" key="1">
    <source>
        <dbReference type="SAM" id="MobiDB-lite"/>
    </source>
</evidence>
<dbReference type="EMBL" id="HBEO01013774">
    <property type="protein sequence ID" value="CAD8482117.1"/>
    <property type="molecule type" value="Transcribed_RNA"/>
</dbReference>
<dbReference type="PROSITE" id="PS50186">
    <property type="entry name" value="DEP"/>
    <property type="match status" value="1"/>
</dbReference>
<dbReference type="SMART" id="SM00049">
    <property type="entry name" value="DEP"/>
    <property type="match status" value="1"/>
</dbReference>
<feature type="domain" description="DEP" evidence="3">
    <location>
        <begin position="55"/>
        <end position="129"/>
    </location>
</feature>
<gene>
    <name evidence="4" type="ORF">HPHI1048_LOCUS9360</name>
</gene>
<feature type="transmembrane region" description="Helical" evidence="2">
    <location>
        <begin position="154"/>
        <end position="172"/>
    </location>
</feature>
<dbReference type="InterPro" id="IPR036390">
    <property type="entry name" value="WH_DNA-bd_sf"/>
</dbReference>
<dbReference type="CDD" id="cd04371">
    <property type="entry name" value="DEP"/>
    <property type="match status" value="1"/>
</dbReference>
<accession>A0A7S0EDQ9</accession>
<dbReference type="InterPro" id="IPR000591">
    <property type="entry name" value="DEP_dom"/>
</dbReference>
<evidence type="ECO:0000256" key="2">
    <source>
        <dbReference type="SAM" id="Phobius"/>
    </source>
</evidence>
<name>A0A7S0EDQ9_9CRYP</name>
<evidence type="ECO:0000313" key="4">
    <source>
        <dbReference type="EMBL" id="CAD8482117.1"/>
    </source>
</evidence>
<reference evidence="4" key="1">
    <citation type="submission" date="2021-01" db="EMBL/GenBank/DDBJ databases">
        <authorList>
            <person name="Corre E."/>
            <person name="Pelletier E."/>
            <person name="Niang G."/>
            <person name="Scheremetjew M."/>
            <person name="Finn R."/>
            <person name="Kale V."/>
            <person name="Holt S."/>
            <person name="Cochrane G."/>
            <person name="Meng A."/>
            <person name="Brown T."/>
            <person name="Cohen L."/>
        </authorList>
    </citation>
    <scope>NUCLEOTIDE SEQUENCE</scope>
    <source>
        <strain evidence="4">CCMP325</strain>
    </source>
</reference>
<dbReference type="Pfam" id="PF00610">
    <property type="entry name" value="DEP"/>
    <property type="match status" value="1"/>
</dbReference>
<feature type="region of interest" description="Disordered" evidence="1">
    <location>
        <begin position="1"/>
        <end position="23"/>
    </location>
</feature>
<keyword evidence="2" id="KW-1133">Transmembrane helix</keyword>
<evidence type="ECO:0000259" key="3">
    <source>
        <dbReference type="PROSITE" id="PS50186"/>
    </source>
</evidence>
<organism evidence="4">
    <name type="scientific">Hanusia phi</name>
    <dbReference type="NCBI Taxonomy" id="3032"/>
    <lineage>
        <taxon>Eukaryota</taxon>
        <taxon>Cryptophyceae</taxon>
        <taxon>Pyrenomonadales</taxon>
        <taxon>Geminigeraceae</taxon>
        <taxon>Hanusia</taxon>
    </lineage>
</organism>
<proteinExistence type="predicted"/>
<dbReference type="InterPro" id="IPR036388">
    <property type="entry name" value="WH-like_DNA-bd_sf"/>
</dbReference>
<sequence length="175" mass="20206">MMAKIPQNLPLKDERGNNIGDTRYTTNYAEDLRPEVEELPPGTTEEFLRDVAQRLKSSPLVRDLESGRIKFRNSVVGTEVVDWMIQQRIAKDRRIAVAYGRQLIRLAEIVHCTRGHDFKDEELFYRFVSDYEKGLINPKTPYQYAMKILSTPPILFAAIAAFLVIANIPYLFKTQ</sequence>
<dbReference type="Gene3D" id="1.10.10.10">
    <property type="entry name" value="Winged helix-like DNA-binding domain superfamily/Winged helix DNA-binding domain"/>
    <property type="match status" value="1"/>
</dbReference>
<dbReference type="SUPFAM" id="SSF46785">
    <property type="entry name" value="Winged helix' DNA-binding domain"/>
    <property type="match status" value="1"/>
</dbReference>
<protein>
    <recommendedName>
        <fullName evidence="3">DEP domain-containing protein</fullName>
    </recommendedName>
</protein>